<dbReference type="VEuPathDB" id="FungiDB:TRIREDRAFT_108807"/>
<accession>G0RMT6</accession>
<dbReference type="EMBL" id="GL985068">
    <property type="protein sequence ID" value="EGR47536.1"/>
    <property type="molecule type" value="Genomic_DNA"/>
</dbReference>
<reference evidence="1 2" key="1">
    <citation type="journal article" date="2008" name="Nat. Biotechnol.">
        <title>Genome sequencing and analysis of the biomass-degrading fungus Trichoderma reesei (syn. Hypocrea jecorina).</title>
        <authorList>
            <person name="Martinez D."/>
            <person name="Berka R.M."/>
            <person name="Henrissat B."/>
            <person name="Saloheimo M."/>
            <person name="Arvas M."/>
            <person name="Baker S.E."/>
            <person name="Chapman J."/>
            <person name="Chertkov O."/>
            <person name="Coutinho P.M."/>
            <person name="Cullen D."/>
            <person name="Danchin E.G."/>
            <person name="Grigoriev I.V."/>
            <person name="Harris P."/>
            <person name="Jackson M."/>
            <person name="Kubicek C.P."/>
            <person name="Han C.S."/>
            <person name="Ho I."/>
            <person name="Larrondo L.F."/>
            <person name="de Leon A.L."/>
            <person name="Magnuson J.K."/>
            <person name="Merino S."/>
            <person name="Misra M."/>
            <person name="Nelson B."/>
            <person name="Putnam N."/>
            <person name="Robbertse B."/>
            <person name="Salamov A.A."/>
            <person name="Schmoll M."/>
            <person name="Terry A."/>
            <person name="Thayer N."/>
            <person name="Westerholm-Parvinen A."/>
            <person name="Schoch C.L."/>
            <person name="Yao J."/>
            <person name="Barabote R."/>
            <person name="Nelson M.A."/>
            <person name="Detter C."/>
            <person name="Bruce D."/>
            <person name="Kuske C.R."/>
            <person name="Xie G."/>
            <person name="Richardson P."/>
            <person name="Rokhsar D.S."/>
            <person name="Lucas S.M."/>
            <person name="Rubin E.M."/>
            <person name="Dunn-Coleman N."/>
            <person name="Ward M."/>
            <person name="Brettin T.S."/>
        </authorList>
    </citation>
    <scope>NUCLEOTIDE SEQUENCE [LARGE SCALE GENOMIC DNA]</scope>
    <source>
        <strain evidence="1 2">QM6a</strain>
    </source>
</reference>
<dbReference type="GeneID" id="18481755"/>
<name>G0RMT6_HYPJQ</name>
<organism evidence="2">
    <name type="scientific">Hypocrea jecorina (strain QM6a)</name>
    <name type="common">Trichoderma reesei</name>
    <dbReference type="NCBI Taxonomy" id="431241"/>
    <lineage>
        <taxon>Eukaryota</taxon>
        <taxon>Fungi</taxon>
        <taxon>Dikarya</taxon>
        <taxon>Ascomycota</taxon>
        <taxon>Pezizomycotina</taxon>
        <taxon>Sordariomycetes</taxon>
        <taxon>Hypocreomycetidae</taxon>
        <taxon>Hypocreales</taxon>
        <taxon>Hypocreaceae</taxon>
        <taxon>Trichoderma</taxon>
    </lineage>
</organism>
<dbReference type="KEGG" id="tre:TRIREDRAFT_108807"/>
<evidence type="ECO:0000313" key="1">
    <source>
        <dbReference type="EMBL" id="EGR47536.1"/>
    </source>
</evidence>
<proteinExistence type="predicted"/>
<sequence>MLQCADDAFRLFSWRGPLCALSTLRAVGSKQMTDRPIPSLPVDRPVIAGKWYQLTCNYMFSFYFGSANVIPIVMHDAPQPLPHSNLPIQCAGRPQSVLQKQEPPRFLSLLFT</sequence>
<dbReference type="RefSeq" id="XP_006966643.1">
    <property type="nucleotide sequence ID" value="XM_006966581.1"/>
</dbReference>
<evidence type="ECO:0000313" key="2">
    <source>
        <dbReference type="Proteomes" id="UP000008984"/>
    </source>
</evidence>
<dbReference type="Proteomes" id="UP000008984">
    <property type="component" value="Unassembled WGS sequence"/>
</dbReference>
<protein>
    <submittedName>
        <fullName evidence="1">Predicted protein</fullName>
    </submittedName>
</protein>
<dbReference type="AlphaFoldDB" id="G0RMT6"/>
<gene>
    <name evidence="1" type="ORF">TRIREDRAFT_108807</name>
</gene>
<dbReference type="HOGENOM" id="CLU_2147676_0_0_1"/>
<keyword evidence="2" id="KW-1185">Reference proteome</keyword>